<evidence type="ECO:0000259" key="1">
    <source>
        <dbReference type="Pfam" id="PF01370"/>
    </source>
</evidence>
<dbReference type="InterPro" id="IPR050177">
    <property type="entry name" value="Lipid_A_modif_metabolic_enz"/>
</dbReference>
<dbReference type="PANTHER" id="PTHR43245">
    <property type="entry name" value="BIFUNCTIONAL POLYMYXIN RESISTANCE PROTEIN ARNA"/>
    <property type="match status" value="1"/>
</dbReference>
<protein>
    <submittedName>
        <fullName evidence="2">NAD-dependent epimerase/dehydratase family protein</fullName>
    </submittedName>
</protein>
<dbReference type="Proteomes" id="UP000444174">
    <property type="component" value="Unassembled WGS sequence"/>
</dbReference>
<dbReference type="InterPro" id="IPR001509">
    <property type="entry name" value="Epimerase_deHydtase"/>
</dbReference>
<gene>
    <name evidence="2" type="ORF">GFB49_13870</name>
</gene>
<comment type="caution">
    <text evidence="2">The sequence shown here is derived from an EMBL/GenBank/DDBJ whole genome shotgun (WGS) entry which is preliminary data.</text>
</comment>
<dbReference type="Pfam" id="PF01370">
    <property type="entry name" value="Epimerase"/>
    <property type="match status" value="1"/>
</dbReference>
<name>A0A843YF79_9RHOB</name>
<sequence>MVTQSGQPETLILGASGRIGQSLCRFAHPAWRNRFRLQIRKTRGKAGPWHVFSPLSEPAELDRAAQGCKQILCLAGAVPGRGADLADNGRLALAAVDAAARTGCRRVLLTSSAAVYGRSAGPLQEDQLLEPANPYGEAKAAMEEAAQARGAELGVAVCALRIGNVAGFDAILGGWSPGFVLDQFVDGRTPRRSYVGVETLAHLLCDLMEAPDLPRAVNVAQPGPVAMGDLLQASDLAFATRPAPEAAIAEVAFDLSLLQSSVKAPVAPADPISLVAQWRAFCQ</sequence>
<dbReference type="SUPFAM" id="SSF51735">
    <property type="entry name" value="NAD(P)-binding Rossmann-fold domains"/>
    <property type="match status" value="1"/>
</dbReference>
<reference evidence="2 3" key="1">
    <citation type="submission" date="2019-10" db="EMBL/GenBank/DDBJ databases">
        <title>Epibacterium sp. nov., isolated from seawater.</title>
        <authorList>
            <person name="Zhang X."/>
            <person name="Li N."/>
        </authorList>
    </citation>
    <scope>NUCLEOTIDE SEQUENCE [LARGE SCALE GENOMIC DNA]</scope>
    <source>
        <strain evidence="2 3">SM1979</strain>
    </source>
</reference>
<proteinExistence type="predicted"/>
<dbReference type="RefSeq" id="WP_153216510.1">
    <property type="nucleotide sequence ID" value="NZ_WIBF01000009.1"/>
</dbReference>
<organism evidence="2 3">
    <name type="scientific">Tritonibacter litoralis</name>
    <dbReference type="NCBI Taxonomy" id="2662264"/>
    <lineage>
        <taxon>Bacteria</taxon>
        <taxon>Pseudomonadati</taxon>
        <taxon>Pseudomonadota</taxon>
        <taxon>Alphaproteobacteria</taxon>
        <taxon>Rhodobacterales</taxon>
        <taxon>Paracoccaceae</taxon>
        <taxon>Tritonibacter</taxon>
    </lineage>
</organism>
<feature type="domain" description="NAD-dependent epimerase/dehydratase" evidence="1">
    <location>
        <begin position="11"/>
        <end position="168"/>
    </location>
</feature>
<dbReference type="EMBL" id="WIBF01000009">
    <property type="protein sequence ID" value="MQQ09551.1"/>
    <property type="molecule type" value="Genomic_DNA"/>
</dbReference>
<evidence type="ECO:0000313" key="3">
    <source>
        <dbReference type="Proteomes" id="UP000444174"/>
    </source>
</evidence>
<dbReference type="InterPro" id="IPR036291">
    <property type="entry name" value="NAD(P)-bd_dom_sf"/>
</dbReference>
<accession>A0A843YF79</accession>
<keyword evidence="3" id="KW-1185">Reference proteome</keyword>
<dbReference type="AlphaFoldDB" id="A0A843YF79"/>
<dbReference type="Gene3D" id="3.40.50.720">
    <property type="entry name" value="NAD(P)-binding Rossmann-like Domain"/>
    <property type="match status" value="1"/>
</dbReference>
<evidence type="ECO:0000313" key="2">
    <source>
        <dbReference type="EMBL" id="MQQ09551.1"/>
    </source>
</evidence>